<dbReference type="EnsemblPlants" id="AET5Gv20876600.17">
    <property type="protein sequence ID" value="AET5Gv20876600.17"/>
    <property type="gene ID" value="AET5Gv20876600"/>
</dbReference>
<protein>
    <submittedName>
        <fullName evidence="1">Uncharacterized protein</fullName>
    </submittedName>
</protein>
<dbReference type="Gramene" id="AET5Gv20876600.19">
    <property type="protein sequence ID" value="AET5Gv20876600.19"/>
    <property type="gene ID" value="AET5Gv20876600"/>
</dbReference>
<dbReference type="PANTHER" id="PTHR42663">
    <property type="entry name" value="HYDROLASE C777.06C-RELATED-RELATED"/>
    <property type="match status" value="1"/>
</dbReference>
<dbReference type="AlphaFoldDB" id="A0A453LQU8"/>
<organism evidence="1 2">
    <name type="scientific">Aegilops tauschii subsp. strangulata</name>
    <name type="common">Goatgrass</name>
    <dbReference type="NCBI Taxonomy" id="200361"/>
    <lineage>
        <taxon>Eukaryota</taxon>
        <taxon>Viridiplantae</taxon>
        <taxon>Streptophyta</taxon>
        <taxon>Embryophyta</taxon>
        <taxon>Tracheophyta</taxon>
        <taxon>Spermatophyta</taxon>
        <taxon>Magnoliopsida</taxon>
        <taxon>Liliopsida</taxon>
        <taxon>Poales</taxon>
        <taxon>Poaceae</taxon>
        <taxon>BOP clade</taxon>
        <taxon>Pooideae</taxon>
        <taxon>Triticodae</taxon>
        <taxon>Triticeae</taxon>
        <taxon>Triticinae</taxon>
        <taxon>Aegilops</taxon>
    </lineage>
</organism>
<evidence type="ECO:0000313" key="2">
    <source>
        <dbReference type="Proteomes" id="UP000015105"/>
    </source>
</evidence>
<dbReference type="Gramene" id="AET5Gv20876600.17">
    <property type="protein sequence ID" value="AET5Gv20876600.17"/>
    <property type="gene ID" value="AET5Gv20876600"/>
</dbReference>
<reference evidence="1" key="5">
    <citation type="journal article" date="2021" name="G3 (Bethesda)">
        <title>Aegilops tauschii genome assembly Aet v5.0 features greater sequence contiguity and improved annotation.</title>
        <authorList>
            <person name="Wang L."/>
            <person name="Zhu T."/>
            <person name="Rodriguez J.C."/>
            <person name="Deal K.R."/>
            <person name="Dubcovsky J."/>
            <person name="McGuire P.E."/>
            <person name="Lux T."/>
            <person name="Spannagl M."/>
            <person name="Mayer K.F.X."/>
            <person name="Baldrich P."/>
            <person name="Meyers B.C."/>
            <person name="Huo N."/>
            <person name="Gu Y.Q."/>
            <person name="Zhou H."/>
            <person name="Devos K.M."/>
            <person name="Bennetzen J.L."/>
            <person name="Unver T."/>
            <person name="Budak H."/>
            <person name="Gulick P.J."/>
            <person name="Galiba G."/>
            <person name="Kalapos B."/>
            <person name="Nelson D.R."/>
            <person name="Li P."/>
            <person name="You F.M."/>
            <person name="Luo M.C."/>
            <person name="Dvorak J."/>
        </authorList>
    </citation>
    <scope>NUCLEOTIDE SEQUENCE [LARGE SCALE GENOMIC DNA]</scope>
    <source>
        <strain evidence="1">cv. AL8/78</strain>
    </source>
</reference>
<reference evidence="2" key="2">
    <citation type="journal article" date="2017" name="Nat. Plants">
        <title>The Aegilops tauschii genome reveals multiple impacts of transposons.</title>
        <authorList>
            <person name="Zhao G."/>
            <person name="Zou C."/>
            <person name="Li K."/>
            <person name="Wang K."/>
            <person name="Li T."/>
            <person name="Gao L."/>
            <person name="Zhang X."/>
            <person name="Wang H."/>
            <person name="Yang Z."/>
            <person name="Liu X."/>
            <person name="Jiang W."/>
            <person name="Mao L."/>
            <person name="Kong X."/>
            <person name="Jiao Y."/>
            <person name="Jia J."/>
        </authorList>
    </citation>
    <scope>NUCLEOTIDE SEQUENCE [LARGE SCALE GENOMIC DNA]</scope>
    <source>
        <strain evidence="2">cv. AL8/78</strain>
    </source>
</reference>
<dbReference type="Proteomes" id="UP000015105">
    <property type="component" value="Chromosome 5D"/>
</dbReference>
<proteinExistence type="predicted"/>
<name>A0A453LQU8_AEGTS</name>
<dbReference type="PANTHER" id="PTHR42663:SF6">
    <property type="entry name" value="HYDROLASE C777.06C-RELATED"/>
    <property type="match status" value="1"/>
</dbReference>
<keyword evidence="2" id="KW-1185">Reference proteome</keyword>
<dbReference type="EnsemblPlants" id="AET5Gv20876600.19">
    <property type="protein sequence ID" value="AET5Gv20876600.19"/>
    <property type="gene ID" value="AET5Gv20876600"/>
</dbReference>
<evidence type="ECO:0000313" key="1">
    <source>
        <dbReference type="EnsemblPlants" id="AET5Gv20876600.19"/>
    </source>
</evidence>
<reference evidence="1" key="4">
    <citation type="submission" date="2019-03" db="UniProtKB">
        <authorList>
            <consortium name="EnsemblPlants"/>
        </authorList>
    </citation>
    <scope>IDENTIFICATION</scope>
</reference>
<reference evidence="1" key="3">
    <citation type="journal article" date="2017" name="Nature">
        <title>Genome sequence of the progenitor of the wheat D genome Aegilops tauschii.</title>
        <authorList>
            <person name="Luo M.C."/>
            <person name="Gu Y.Q."/>
            <person name="Puiu D."/>
            <person name="Wang H."/>
            <person name="Twardziok S.O."/>
            <person name="Deal K.R."/>
            <person name="Huo N."/>
            <person name="Zhu T."/>
            <person name="Wang L."/>
            <person name="Wang Y."/>
            <person name="McGuire P.E."/>
            <person name="Liu S."/>
            <person name="Long H."/>
            <person name="Ramasamy R.K."/>
            <person name="Rodriguez J.C."/>
            <person name="Van S.L."/>
            <person name="Yuan L."/>
            <person name="Wang Z."/>
            <person name="Xia Z."/>
            <person name="Xiao L."/>
            <person name="Anderson O.D."/>
            <person name="Ouyang S."/>
            <person name="Liang Y."/>
            <person name="Zimin A.V."/>
            <person name="Pertea G."/>
            <person name="Qi P."/>
            <person name="Bennetzen J.L."/>
            <person name="Dai X."/>
            <person name="Dawson M.W."/>
            <person name="Muller H.G."/>
            <person name="Kugler K."/>
            <person name="Rivarola-Duarte L."/>
            <person name="Spannagl M."/>
            <person name="Mayer K.F.X."/>
            <person name="Lu F.H."/>
            <person name="Bevan M.W."/>
            <person name="Leroy P."/>
            <person name="Li P."/>
            <person name="You F.M."/>
            <person name="Sun Q."/>
            <person name="Liu Z."/>
            <person name="Lyons E."/>
            <person name="Wicker T."/>
            <person name="Salzberg S.L."/>
            <person name="Devos K.M."/>
            <person name="Dvorak J."/>
        </authorList>
    </citation>
    <scope>NUCLEOTIDE SEQUENCE [LARGE SCALE GENOMIC DNA]</scope>
    <source>
        <strain evidence="1">cv. AL8/78</strain>
    </source>
</reference>
<reference evidence="2" key="1">
    <citation type="journal article" date="2014" name="Science">
        <title>Ancient hybridizations among the ancestral genomes of bread wheat.</title>
        <authorList>
            <consortium name="International Wheat Genome Sequencing Consortium,"/>
            <person name="Marcussen T."/>
            <person name="Sandve S.R."/>
            <person name="Heier L."/>
            <person name="Spannagl M."/>
            <person name="Pfeifer M."/>
            <person name="Jakobsen K.S."/>
            <person name="Wulff B.B."/>
            <person name="Steuernagel B."/>
            <person name="Mayer K.F."/>
            <person name="Olsen O.A."/>
        </authorList>
    </citation>
    <scope>NUCLEOTIDE SEQUENCE [LARGE SCALE GENOMIC DNA]</scope>
    <source>
        <strain evidence="2">cv. AL8/78</strain>
    </source>
</reference>
<accession>A0A453LQU8</accession>
<sequence>MSLLFAIQVMHGEGYVCLGFLFGRKARVAYLSDVSRILPRTEHSMPFSFSIIFHPNNLSFL</sequence>